<comment type="catalytic activity">
    <reaction evidence="5">
        <text>[(1-&gt;4)-N-acetyl-beta-D-glucosaminyl](n) + n H2O = chitosan + n acetate</text>
        <dbReference type="Rhea" id="RHEA:10464"/>
        <dbReference type="Rhea" id="RHEA-COMP:9593"/>
        <dbReference type="Rhea" id="RHEA-COMP:9597"/>
        <dbReference type="ChEBI" id="CHEBI:15377"/>
        <dbReference type="ChEBI" id="CHEBI:17029"/>
        <dbReference type="ChEBI" id="CHEBI:30089"/>
        <dbReference type="ChEBI" id="CHEBI:57704"/>
        <dbReference type="EC" id="3.5.1.41"/>
    </reaction>
    <physiologicalReaction direction="left-to-right" evidence="5">
        <dbReference type="Rhea" id="RHEA:10465"/>
    </physiologicalReaction>
</comment>
<keyword evidence="2" id="KW-0624">Polysaccharide degradation</keyword>
<dbReference type="GO" id="GO:0006032">
    <property type="term" value="P:chitin catabolic process"/>
    <property type="evidence" value="ECO:0007669"/>
    <property type="project" value="UniProtKB-KW"/>
</dbReference>
<dbReference type="GO" id="GO:0005975">
    <property type="term" value="P:carbohydrate metabolic process"/>
    <property type="evidence" value="ECO:0007669"/>
    <property type="project" value="InterPro"/>
</dbReference>
<dbReference type="EC" id="3.5.1.41" evidence="4"/>
<gene>
    <name evidence="7" type="ORF">EDD36DRAFT_158285</name>
</gene>
<keyword evidence="2" id="KW-0119">Carbohydrate metabolism</keyword>
<dbReference type="CDD" id="cd10958">
    <property type="entry name" value="CE4_NodB_like_2"/>
    <property type="match status" value="1"/>
</dbReference>
<evidence type="ECO:0000256" key="4">
    <source>
        <dbReference type="ARBA" id="ARBA00024056"/>
    </source>
</evidence>
<evidence type="ECO:0000256" key="1">
    <source>
        <dbReference type="ARBA" id="ARBA00001941"/>
    </source>
</evidence>
<organism evidence="7 8">
    <name type="scientific">Exophiala viscosa</name>
    <dbReference type="NCBI Taxonomy" id="2486360"/>
    <lineage>
        <taxon>Eukaryota</taxon>
        <taxon>Fungi</taxon>
        <taxon>Dikarya</taxon>
        <taxon>Ascomycota</taxon>
        <taxon>Pezizomycotina</taxon>
        <taxon>Eurotiomycetes</taxon>
        <taxon>Chaetothyriomycetidae</taxon>
        <taxon>Chaetothyriales</taxon>
        <taxon>Herpotrichiellaceae</taxon>
        <taxon>Exophiala</taxon>
    </lineage>
</organism>
<dbReference type="InterPro" id="IPR002509">
    <property type="entry name" value="NODB_dom"/>
</dbReference>
<name>A0AAN6E333_9EURO</name>
<dbReference type="GO" id="GO:0004099">
    <property type="term" value="F:chitin deacetylase activity"/>
    <property type="evidence" value="ECO:0007669"/>
    <property type="project" value="UniProtKB-EC"/>
</dbReference>
<dbReference type="GO" id="GO:0009272">
    <property type="term" value="P:fungal-type cell wall biogenesis"/>
    <property type="evidence" value="ECO:0007669"/>
    <property type="project" value="UniProtKB-ARBA"/>
</dbReference>
<keyword evidence="3" id="KW-0170">Cobalt</keyword>
<evidence type="ECO:0000313" key="7">
    <source>
        <dbReference type="EMBL" id="KAI1617235.1"/>
    </source>
</evidence>
<dbReference type="Pfam" id="PF01522">
    <property type="entry name" value="Polysacc_deac_1"/>
    <property type="match status" value="1"/>
</dbReference>
<evidence type="ECO:0000259" key="6">
    <source>
        <dbReference type="PROSITE" id="PS51677"/>
    </source>
</evidence>
<keyword evidence="2" id="KW-0146">Chitin degradation</keyword>
<keyword evidence="8" id="KW-1185">Reference proteome</keyword>
<evidence type="ECO:0000256" key="2">
    <source>
        <dbReference type="ARBA" id="ARBA00023024"/>
    </source>
</evidence>
<dbReference type="SUPFAM" id="SSF88713">
    <property type="entry name" value="Glycoside hydrolase/deacetylase"/>
    <property type="match status" value="1"/>
</dbReference>
<dbReference type="InterPro" id="IPR011330">
    <property type="entry name" value="Glyco_hydro/deAcase_b/a-brl"/>
</dbReference>
<dbReference type="Proteomes" id="UP001203852">
    <property type="component" value="Unassembled WGS sequence"/>
</dbReference>
<dbReference type="PANTHER" id="PTHR10587:SF137">
    <property type="entry name" value="4-DEOXY-4-FORMAMIDO-L-ARABINOSE-PHOSPHOUNDECAPRENOL DEFORMYLASE ARND-RELATED"/>
    <property type="match status" value="1"/>
</dbReference>
<dbReference type="PANTHER" id="PTHR10587">
    <property type="entry name" value="GLYCOSYL TRANSFERASE-RELATED"/>
    <property type="match status" value="1"/>
</dbReference>
<protein>
    <recommendedName>
        <fullName evidence="4">chitin deacetylase</fullName>
        <ecNumber evidence="4">3.5.1.41</ecNumber>
    </recommendedName>
</protein>
<evidence type="ECO:0000256" key="5">
    <source>
        <dbReference type="ARBA" id="ARBA00048494"/>
    </source>
</evidence>
<evidence type="ECO:0000256" key="3">
    <source>
        <dbReference type="ARBA" id="ARBA00023285"/>
    </source>
</evidence>
<sequence length="236" mass="26520">MPTLLVLISILTLTLSTLYIVYRPPSALISYLQRRWPDVLFHVPTHKKILALTIDDAPSPSTSEIHKILKTYGAKATFFVIGSHIAGREDTLRGLVADGHELANHAMRDEPSFRLPQDELTRQIKSVEVQINQIYGPVASPPRYFRPGSGFFSAAMRKTLASLDYRLVLGSIYPHDAQVSQWKINATHILSMARPGGIIICHDREWTTPMLRKVLPELTKRGYHIVTVTELLSETA</sequence>
<accession>A0AAN6E333</accession>
<feature type="domain" description="NodB homology" evidence="6">
    <location>
        <begin position="48"/>
        <end position="226"/>
    </location>
</feature>
<dbReference type="Gene3D" id="3.20.20.370">
    <property type="entry name" value="Glycoside hydrolase/deacetylase"/>
    <property type="match status" value="1"/>
</dbReference>
<comment type="cofactor">
    <cofactor evidence="1">
        <name>Co(2+)</name>
        <dbReference type="ChEBI" id="CHEBI:48828"/>
    </cofactor>
</comment>
<dbReference type="PROSITE" id="PS51677">
    <property type="entry name" value="NODB"/>
    <property type="match status" value="1"/>
</dbReference>
<dbReference type="EMBL" id="MU404351">
    <property type="protein sequence ID" value="KAI1617235.1"/>
    <property type="molecule type" value="Genomic_DNA"/>
</dbReference>
<dbReference type="InterPro" id="IPR050248">
    <property type="entry name" value="Polysacc_deacetylase_ArnD"/>
</dbReference>
<comment type="caution">
    <text evidence="7">The sequence shown here is derived from an EMBL/GenBank/DDBJ whole genome shotgun (WGS) entry which is preliminary data.</text>
</comment>
<reference evidence="7" key="1">
    <citation type="journal article" date="2022" name="bioRxiv">
        <title>Deciphering the potential niche of two novel black yeast fungi from a biological soil crust based on their genomes, phenotypes, and melanin regulation.</title>
        <authorList>
            <consortium name="DOE Joint Genome Institute"/>
            <person name="Carr E.C."/>
            <person name="Barton Q."/>
            <person name="Grambo S."/>
            <person name="Sullivan M."/>
            <person name="Renfro C.M."/>
            <person name="Kuo A."/>
            <person name="Pangilinan J."/>
            <person name="Lipzen A."/>
            <person name="Keymanesh K."/>
            <person name="Savage E."/>
            <person name="Barry K."/>
            <person name="Grigoriev I.V."/>
            <person name="Riekhof W.R."/>
            <person name="Harris S.S."/>
        </authorList>
    </citation>
    <scope>NUCLEOTIDE SEQUENCE</scope>
    <source>
        <strain evidence="7">JF 03-4F</strain>
    </source>
</reference>
<dbReference type="AlphaFoldDB" id="A0AAN6E333"/>
<evidence type="ECO:0000313" key="8">
    <source>
        <dbReference type="Proteomes" id="UP001203852"/>
    </source>
</evidence>
<proteinExistence type="predicted"/>